<name>A0A6P0H094_XANPE</name>
<gene>
    <name evidence="1" type="ORF">G3W61_20545</name>
</gene>
<evidence type="ECO:0000313" key="1">
    <source>
        <dbReference type="EMBL" id="NEL78605.1"/>
    </source>
</evidence>
<dbReference type="GO" id="GO:0009307">
    <property type="term" value="P:DNA restriction-modification system"/>
    <property type="evidence" value="ECO:0007669"/>
    <property type="project" value="InterPro"/>
</dbReference>
<evidence type="ECO:0000313" key="2">
    <source>
        <dbReference type="Proteomes" id="UP000471082"/>
    </source>
</evidence>
<dbReference type="InterPro" id="IPR011338">
    <property type="entry name" value="BamHI/BglII/BstY"/>
</dbReference>
<dbReference type="GO" id="GO:0009036">
    <property type="term" value="F:type II site-specific deoxyribonuclease activity"/>
    <property type="evidence" value="ECO:0007669"/>
    <property type="project" value="InterPro"/>
</dbReference>
<keyword evidence="1" id="KW-0255">Endonuclease</keyword>
<dbReference type="RefSeq" id="WP_046935151.1">
    <property type="nucleotide sequence ID" value="NZ_JAJIUT010000014.1"/>
</dbReference>
<protein>
    <submittedName>
        <fullName evidence="1">Restriction endonuclease</fullName>
    </submittedName>
</protein>
<dbReference type="Gene3D" id="3.40.91.20">
    <property type="match status" value="1"/>
</dbReference>
<dbReference type="GO" id="GO:0000287">
    <property type="term" value="F:magnesium ion binding"/>
    <property type="evidence" value="ECO:0007669"/>
    <property type="project" value="InterPro"/>
</dbReference>
<dbReference type="InterPro" id="IPR015278">
    <property type="entry name" value="BglII-like"/>
</dbReference>
<dbReference type="InterPro" id="IPR011335">
    <property type="entry name" value="Restrct_endonuc-II-like"/>
</dbReference>
<dbReference type="EMBL" id="JAAGYU010000157">
    <property type="protein sequence ID" value="NEL78605.1"/>
    <property type="molecule type" value="Genomic_DNA"/>
</dbReference>
<dbReference type="AlphaFoldDB" id="A0A6P0H094"/>
<dbReference type="CDD" id="cd22317">
    <property type="entry name" value="BstYI-like"/>
    <property type="match status" value="1"/>
</dbReference>
<reference evidence="1 2" key="1">
    <citation type="submission" date="2019-11" db="EMBL/GenBank/DDBJ databases">
        <title>Genome-resolved metagenomics to study the prevalence of co-infection and intraspecific heterogeneity among plant pathogen metapopulations.</title>
        <authorList>
            <person name="Newberry E."/>
            <person name="Bhandari R."/>
            <person name="Kemble J."/>
            <person name="Sikora E."/>
            <person name="Potnis N."/>
        </authorList>
    </citation>
    <scope>NUCLEOTIDE SEQUENCE [LARGE SCALE GENOMIC DNA]</scope>
    <source>
        <strain evidence="1">Xp_Tom_Tuscaloosa_18b</strain>
    </source>
</reference>
<comment type="caution">
    <text evidence="1">The sequence shown here is derived from an EMBL/GenBank/DDBJ whole genome shotgun (WGS) entry which is preliminary data.</text>
</comment>
<keyword evidence="1" id="KW-0540">Nuclease</keyword>
<dbReference type="SUPFAM" id="SSF52980">
    <property type="entry name" value="Restriction endonuclease-like"/>
    <property type="match status" value="1"/>
</dbReference>
<keyword evidence="1" id="KW-0378">Hydrolase</keyword>
<dbReference type="GO" id="GO:0003677">
    <property type="term" value="F:DNA binding"/>
    <property type="evidence" value="ECO:0007669"/>
    <property type="project" value="InterPro"/>
</dbReference>
<dbReference type="Proteomes" id="UP000471082">
    <property type="component" value="Unassembled WGS sequence"/>
</dbReference>
<accession>A0A6P0H094</accession>
<organism evidence="1 2">
    <name type="scientific">Xanthomonas perforans</name>
    <dbReference type="NCBI Taxonomy" id="442694"/>
    <lineage>
        <taxon>Bacteria</taxon>
        <taxon>Pseudomonadati</taxon>
        <taxon>Pseudomonadota</taxon>
        <taxon>Gammaproteobacteria</taxon>
        <taxon>Lysobacterales</taxon>
        <taxon>Lysobacteraceae</taxon>
        <taxon>Xanthomonas</taxon>
    </lineage>
</organism>
<proteinExistence type="predicted"/>
<dbReference type="Pfam" id="PF09195">
    <property type="entry name" value="Endonuc-BglII"/>
    <property type="match status" value="1"/>
</dbReference>
<sequence length="207" mass="23449">MKIAKIYSHLNGMEFLQVHHQQALEELNQVINGIDAQACRTKETKEARKAGRFKDGLLYSPVALNEAFNTALSQLHWHEDRYSYFVTDDAKLIRATLGLDRAEQKKIIEDAGHKAISTYNQTDFVKNRVAIEVQFGKYSFVAYDMFVKHMAFYVGDKIDVGIEILPMKSMQENMSSGIAYYEGELSNLVRQGRGVPAVPLVLMGIEP</sequence>